<sequence>MYKKLREIFNWFQQKAIRRMSLKNVLNEYYFRMDSSGTQSSSSAAYKRQAVVYREKTIDDWIMAVTSATDPDDPRRGLLYRFYQSLYNDEHLQTTIDNRVLPVQQAEFNLVDDNGNEDEEAKKLLDRPWFHQLIRICFLHQLQGVSLADISHLDENLEISHVEEVPMSNYIPQQMIIVKEESDKTGWSYKDGALEPYYVQFGNAWALGMLNELSIIILAKKLGLGSWMNYIEKYGIPPVFVTSDRQDKKRLDELFEMMLDFRNNFFAVLSGNEKVEYGKEAGGNTTNAFLPLEERCDNQISKRLLGQTGTTENGAWEGTAEVHERVEKSRHEYDKMIFQFYFNYIIIPKLVKISPVYKPLERLKLKWDDTESLSITEYIEAINKLAYTFEFDHEEVAKKTGLPIIGQKKNPGGEQQGGTLPNQPKTDPQKKKTEPDDEAVTSPSMEAGEYDFSGIIGRVMKQVYERKVKTGDIDEELFRKTYGELNKKAAEGWGKDDYNDPELAEDTQRIRDNLFKFSGAKTYQEIKEMNDALYDDKGKKLSYEDFREKVMAIHKDYNENYLRTEFETAETSCRRASEWQEFKENADIMPNLKYVTAGDERVRESHRILDGVVKPINDPFWLRNYPPNGYRCRCYAEQTDEPETPATPIVTIPDAFANNVGQSGEIFTVAHPYFSMPDGHLEKIRKETERSKLYAPYHRDPESKVMISDFADPKDLAKNVESARVISKELKMKVKIRPHINEDGVKNPEYLIDEKLADLKNIQGLGGIKHGLDSSKKQQCEYTVFNLSAFDTVEPEMLKNKLNGIYKLYGEKYSGQQMVFIYKRKAVKVSWQDVADGKTIDLLKELQEQ</sequence>
<feature type="compositionally biased region" description="Polar residues" evidence="1">
    <location>
        <begin position="417"/>
        <end position="426"/>
    </location>
</feature>
<protein>
    <submittedName>
        <fullName evidence="3">DUF935 family protein</fullName>
    </submittedName>
</protein>
<evidence type="ECO:0000256" key="1">
    <source>
        <dbReference type="SAM" id="MobiDB-lite"/>
    </source>
</evidence>
<dbReference type="InterPro" id="IPR009279">
    <property type="entry name" value="Portal_Mu"/>
</dbReference>
<dbReference type="Pfam" id="PF04233">
    <property type="entry name" value="Phage_Mu_F"/>
    <property type="match status" value="1"/>
</dbReference>
<dbReference type="AlphaFoldDB" id="A0A5N4ESM1"/>
<feature type="domain" description="Phage head morphogenesis" evidence="2">
    <location>
        <begin position="545"/>
        <end position="635"/>
    </location>
</feature>
<reference evidence="3 4" key="1">
    <citation type="journal article" date="2019" name="Nat. Med.">
        <title>A library of human gut bacterial isolates paired with longitudinal multiomics data enables mechanistic microbiome research.</title>
        <authorList>
            <person name="Poyet M."/>
            <person name="Groussin M."/>
            <person name="Gibbons S.M."/>
            <person name="Avila-Pacheco J."/>
            <person name="Jiang X."/>
            <person name="Kearney S.M."/>
            <person name="Perrotta A.R."/>
            <person name="Berdy B."/>
            <person name="Zhao S."/>
            <person name="Lieberman T.D."/>
            <person name="Swanson P.K."/>
            <person name="Smith M."/>
            <person name="Roesemann S."/>
            <person name="Alexander J.E."/>
            <person name="Rich S.A."/>
            <person name="Livny J."/>
            <person name="Vlamakis H."/>
            <person name="Clish C."/>
            <person name="Bullock K."/>
            <person name="Deik A."/>
            <person name="Scott J."/>
            <person name="Pierce K.A."/>
            <person name="Xavier R.J."/>
            <person name="Alm E.J."/>
        </authorList>
    </citation>
    <scope>NUCLEOTIDE SEQUENCE [LARGE SCALE GENOMIC DNA]</scope>
    <source>
        <strain evidence="3 4">BIOML-A14</strain>
    </source>
</reference>
<dbReference type="Proteomes" id="UP000435985">
    <property type="component" value="Unassembled WGS sequence"/>
</dbReference>
<evidence type="ECO:0000259" key="2">
    <source>
        <dbReference type="Pfam" id="PF04233"/>
    </source>
</evidence>
<feature type="region of interest" description="Disordered" evidence="1">
    <location>
        <begin position="402"/>
        <end position="445"/>
    </location>
</feature>
<dbReference type="EMBL" id="VWFO01000030">
    <property type="protein sequence ID" value="KAA4662197.1"/>
    <property type="molecule type" value="Genomic_DNA"/>
</dbReference>
<name>A0A5N4ESM1_BACOV</name>
<proteinExistence type="predicted"/>
<dbReference type="Gene3D" id="3.40.1350.120">
    <property type="match status" value="1"/>
</dbReference>
<gene>
    <name evidence="3" type="ORF">F3B98_19870</name>
</gene>
<dbReference type="InterPro" id="IPR006528">
    <property type="entry name" value="Phage_head_morphogenesis_dom"/>
</dbReference>
<organism evidence="3 4">
    <name type="scientific">Bacteroides ovatus</name>
    <dbReference type="NCBI Taxonomy" id="28116"/>
    <lineage>
        <taxon>Bacteria</taxon>
        <taxon>Pseudomonadati</taxon>
        <taxon>Bacteroidota</taxon>
        <taxon>Bacteroidia</taxon>
        <taxon>Bacteroidales</taxon>
        <taxon>Bacteroidaceae</taxon>
        <taxon>Bacteroides</taxon>
    </lineage>
</organism>
<dbReference type="Pfam" id="PF06074">
    <property type="entry name" value="Portal_Mu"/>
    <property type="match status" value="1"/>
</dbReference>
<comment type="caution">
    <text evidence="3">The sequence shown here is derived from an EMBL/GenBank/DDBJ whole genome shotgun (WGS) entry which is preliminary data.</text>
</comment>
<accession>A0A5N4ESM1</accession>
<evidence type="ECO:0000313" key="4">
    <source>
        <dbReference type="Proteomes" id="UP000435985"/>
    </source>
</evidence>
<dbReference type="NCBIfam" id="TIGR01641">
    <property type="entry name" value="phageSPP1_gp7"/>
    <property type="match status" value="1"/>
</dbReference>
<evidence type="ECO:0000313" key="3">
    <source>
        <dbReference type="EMBL" id="KAA4662197.1"/>
    </source>
</evidence>